<dbReference type="InterPro" id="IPR004360">
    <property type="entry name" value="Glyas_Fos-R_dOase_dom"/>
</dbReference>
<evidence type="ECO:0000313" key="2">
    <source>
        <dbReference type="EMBL" id="RLQ88062.1"/>
    </source>
</evidence>
<dbReference type="RefSeq" id="WP_121645027.1">
    <property type="nucleotide sequence ID" value="NZ_RCWN01000001.1"/>
</dbReference>
<organism evidence="2 3">
    <name type="scientific">Notoacmeibacter ruber</name>
    <dbReference type="NCBI Taxonomy" id="2670375"/>
    <lineage>
        <taxon>Bacteria</taxon>
        <taxon>Pseudomonadati</taxon>
        <taxon>Pseudomonadota</taxon>
        <taxon>Alphaproteobacteria</taxon>
        <taxon>Hyphomicrobiales</taxon>
        <taxon>Notoacmeibacteraceae</taxon>
        <taxon>Notoacmeibacter</taxon>
    </lineage>
</organism>
<protein>
    <submittedName>
        <fullName evidence="2">Glyoxalase</fullName>
    </submittedName>
</protein>
<proteinExistence type="predicted"/>
<gene>
    <name evidence="2" type="ORF">D8780_07425</name>
</gene>
<dbReference type="PROSITE" id="PS51819">
    <property type="entry name" value="VOC"/>
    <property type="match status" value="1"/>
</dbReference>
<comment type="caution">
    <text evidence="2">The sequence shown here is derived from an EMBL/GenBank/DDBJ whole genome shotgun (WGS) entry which is preliminary data.</text>
</comment>
<accession>A0A3L7JHU0</accession>
<feature type="domain" description="VOC" evidence="1">
    <location>
        <begin position="2"/>
        <end position="115"/>
    </location>
</feature>
<dbReference type="InterPro" id="IPR037523">
    <property type="entry name" value="VOC_core"/>
</dbReference>
<dbReference type="Pfam" id="PF00903">
    <property type="entry name" value="Glyoxalase"/>
    <property type="match status" value="1"/>
</dbReference>
<dbReference type="SUPFAM" id="SSF54593">
    <property type="entry name" value="Glyoxalase/Bleomycin resistance protein/Dihydroxybiphenyl dioxygenase"/>
    <property type="match status" value="1"/>
</dbReference>
<sequence>MAVLRIVPNILADDPAEAQRFYGDLIGLELPFDMGWIRTYQSGQRSHPQVTFATEGGSGTPLPAISIEVDDFDEAVRRFEAANIALEYGPVDEPWGVRRFFARDPFGTLINIVTHD</sequence>
<dbReference type="AlphaFoldDB" id="A0A3L7JHU0"/>
<name>A0A3L7JHU0_9HYPH</name>
<keyword evidence="3" id="KW-1185">Reference proteome</keyword>
<dbReference type="Proteomes" id="UP000281094">
    <property type="component" value="Unassembled WGS sequence"/>
</dbReference>
<dbReference type="Gene3D" id="3.10.180.10">
    <property type="entry name" value="2,3-Dihydroxybiphenyl 1,2-Dioxygenase, domain 1"/>
    <property type="match status" value="1"/>
</dbReference>
<evidence type="ECO:0000259" key="1">
    <source>
        <dbReference type="PROSITE" id="PS51819"/>
    </source>
</evidence>
<reference evidence="2 3" key="1">
    <citation type="submission" date="2018-10" db="EMBL/GenBank/DDBJ databases">
        <title>Notoacmeibacter sp. M2BS9Y-3-1, whole genome shotgun sequence.</title>
        <authorList>
            <person name="Tuo L."/>
        </authorList>
    </citation>
    <scope>NUCLEOTIDE SEQUENCE [LARGE SCALE GENOMIC DNA]</scope>
    <source>
        <strain evidence="2 3">M2BS9Y-3-1</strain>
    </source>
</reference>
<dbReference type="EMBL" id="RCWN01000001">
    <property type="protein sequence ID" value="RLQ88062.1"/>
    <property type="molecule type" value="Genomic_DNA"/>
</dbReference>
<evidence type="ECO:0000313" key="3">
    <source>
        <dbReference type="Proteomes" id="UP000281094"/>
    </source>
</evidence>
<dbReference type="InterPro" id="IPR029068">
    <property type="entry name" value="Glyas_Bleomycin-R_OHBP_Dase"/>
</dbReference>